<feature type="transmembrane region" description="Helical" evidence="1">
    <location>
        <begin position="196"/>
        <end position="216"/>
    </location>
</feature>
<comment type="caution">
    <text evidence="4">The sequence shown here is derived from an EMBL/GenBank/DDBJ whole genome shotgun (WGS) entry which is preliminary data.</text>
</comment>
<dbReference type="Pfam" id="PF00563">
    <property type="entry name" value="EAL"/>
    <property type="match status" value="1"/>
</dbReference>
<dbReference type="SMART" id="SM00267">
    <property type="entry name" value="GGDEF"/>
    <property type="match status" value="1"/>
</dbReference>
<proteinExistence type="predicted"/>
<sequence length="667" mass="73279">MRRRSGIWFISREAVDWVLDRLATRIGITSALMALVTLILLAGLSIRSSVDTVVANSSAYDQAHARLPLVTMSDVQRVQNIAYLAHVEGSMSEEREAEFRAALDMLYVRADFFGTAVVGSVSSPSADAALAGLQELLRIGDEATAAGFPDMDAMTFDLTVVGDDVRGNLAIWNDEVRRFHLRLIDGNVMAFMEQLVFTRIALAVAGVIGVLALLLLRAEVLNRQARQHAERRVEFLAYFDGLTELPNRAAFQERLSKCLESGSEFSLMLLDLDDFKGINDTYGHVAGDAILSFVARAIASTAADQDGFAARLGGDEFALILPSEEHFVLANTAENILDAVRAGLMLRGDFLSVSVSIGVAPRSLVDWVEGDPRDAIVRTADFALYFSKEKGRNRATLYDRGLEQRYRRRRDMQDELPVAIREGSLDIYFQPKVSLTDRAVTGFEALVRWHRKGGIVMPNEFIPLAEESGLIIELDLFILRRAAEIIAGWNKENGVALSVSVNLSALHLMSGKIVREVADALDATHLPPDLLTLEITESIELRDWARVQNTLLELRQLGCRISVEDFGAGFSSLAYLRAMNADELKIDQSLVSEIETSEEARFILDAVMDLAQNLAMSVVVEGIETEEQAAAIRQMGGSQAQGYLFGRPVPAEEALAATRPVELGETG</sequence>
<feature type="transmembrane region" description="Helical" evidence="1">
    <location>
        <begin position="26"/>
        <end position="46"/>
    </location>
</feature>
<dbReference type="InterPro" id="IPR035919">
    <property type="entry name" value="EAL_sf"/>
</dbReference>
<dbReference type="InterPro" id="IPR000160">
    <property type="entry name" value="GGDEF_dom"/>
</dbReference>
<dbReference type="SMART" id="SM00052">
    <property type="entry name" value="EAL"/>
    <property type="match status" value="1"/>
</dbReference>
<keyword evidence="1" id="KW-1133">Transmembrane helix</keyword>
<evidence type="ECO:0000313" key="4">
    <source>
        <dbReference type="EMBL" id="MXQ08806.1"/>
    </source>
</evidence>
<evidence type="ECO:0000256" key="1">
    <source>
        <dbReference type="SAM" id="Phobius"/>
    </source>
</evidence>
<dbReference type="InterPro" id="IPR043128">
    <property type="entry name" value="Rev_trsase/Diguanyl_cyclase"/>
</dbReference>
<organism evidence="4 5">
    <name type="scientific">Kangsaoukella pontilimi</name>
    <dbReference type="NCBI Taxonomy" id="2691042"/>
    <lineage>
        <taxon>Bacteria</taxon>
        <taxon>Pseudomonadati</taxon>
        <taxon>Pseudomonadota</taxon>
        <taxon>Alphaproteobacteria</taxon>
        <taxon>Rhodobacterales</taxon>
        <taxon>Paracoccaceae</taxon>
        <taxon>Kangsaoukella</taxon>
    </lineage>
</organism>
<reference evidence="4 5" key="2">
    <citation type="submission" date="2020-03" db="EMBL/GenBank/DDBJ databases">
        <title>Kangsaoukella pontilimi gen. nov., sp. nov., a new member of the family Rhodobacteraceae isolated from a tidal mudflat.</title>
        <authorList>
            <person name="Kim I.S."/>
        </authorList>
    </citation>
    <scope>NUCLEOTIDE SEQUENCE [LARGE SCALE GENOMIC DNA]</scope>
    <source>
        <strain evidence="4 5">GH1-50</strain>
    </source>
</reference>
<dbReference type="NCBIfam" id="TIGR00254">
    <property type="entry name" value="GGDEF"/>
    <property type="match status" value="1"/>
</dbReference>
<dbReference type="CDD" id="cd01949">
    <property type="entry name" value="GGDEF"/>
    <property type="match status" value="1"/>
</dbReference>
<dbReference type="SUPFAM" id="SSF141868">
    <property type="entry name" value="EAL domain-like"/>
    <property type="match status" value="1"/>
</dbReference>
<dbReference type="EMBL" id="WUPT01000002">
    <property type="protein sequence ID" value="MXQ08806.1"/>
    <property type="molecule type" value="Genomic_DNA"/>
</dbReference>
<dbReference type="PANTHER" id="PTHR44757:SF2">
    <property type="entry name" value="BIOFILM ARCHITECTURE MAINTENANCE PROTEIN MBAA"/>
    <property type="match status" value="1"/>
</dbReference>
<protein>
    <submittedName>
        <fullName evidence="4">EAL domain-containing protein</fullName>
    </submittedName>
</protein>
<dbReference type="PROSITE" id="PS50887">
    <property type="entry name" value="GGDEF"/>
    <property type="match status" value="1"/>
</dbReference>
<evidence type="ECO:0000313" key="5">
    <source>
        <dbReference type="Proteomes" id="UP000480350"/>
    </source>
</evidence>
<dbReference type="AlphaFoldDB" id="A0A7C9ISQ0"/>
<dbReference type="Gene3D" id="3.30.70.270">
    <property type="match status" value="1"/>
</dbReference>
<dbReference type="SUPFAM" id="SSF55073">
    <property type="entry name" value="Nucleotide cyclase"/>
    <property type="match status" value="1"/>
</dbReference>
<feature type="domain" description="EAL" evidence="2">
    <location>
        <begin position="409"/>
        <end position="662"/>
    </location>
</feature>
<evidence type="ECO:0000259" key="3">
    <source>
        <dbReference type="PROSITE" id="PS50887"/>
    </source>
</evidence>
<dbReference type="Proteomes" id="UP000480350">
    <property type="component" value="Unassembled WGS sequence"/>
</dbReference>
<dbReference type="CDD" id="cd01948">
    <property type="entry name" value="EAL"/>
    <property type="match status" value="1"/>
</dbReference>
<dbReference type="Pfam" id="PF00990">
    <property type="entry name" value="GGDEF"/>
    <property type="match status" value="1"/>
</dbReference>
<keyword evidence="5" id="KW-1185">Reference proteome</keyword>
<dbReference type="PROSITE" id="PS50883">
    <property type="entry name" value="EAL"/>
    <property type="match status" value="1"/>
</dbReference>
<dbReference type="InterPro" id="IPR029787">
    <property type="entry name" value="Nucleotide_cyclase"/>
</dbReference>
<name>A0A7C9ISQ0_9RHOB</name>
<dbReference type="InterPro" id="IPR001633">
    <property type="entry name" value="EAL_dom"/>
</dbReference>
<reference evidence="4 5" key="1">
    <citation type="submission" date="2019-12" db="EMBL/GenBank/DDBJ databases">
        <authorList>
            <person name="Lee S.D."/>
        </authorList>
    </citation>
    <scope>NUCLEOTIDE SEQUENCE [LARGE SCALE GENOMIC DNA]</scope>
    <source>
        <strain evidence="4 5">GH1-50</strain>
    </source>
</reference>
<evidence type="ECO:0000259" key="2">
    <source>
        <dbReference type="PROSITE" id="PS50883"/>
    </source>
</evidence>
<dbReference type="Gene3D" id="3.20.20.450">
    <property type="entry name" value="EAL domain"/>
    <property type="match status" value="1"/>
</dbReference>
<keyword evidence="1" id="KW-0812">Transmembrane</keyword>
<dbReference type="RefSeq" id="WP_160764703.1">
    <property type="nucleotide sequence ID" value="NZ_WUPT01000002.1"/>
</dbReference>
<gene>
    <name evidence="4" type="ORF">GQ651_13190</name>
</gene>
<accession>A0A7C9ISQ0</accession>
<keyword evidence="1" id="KW-0472">Membrane</keyword>
<dbReference type="PANTHER" id="PTHR44757">
    <property type="entry name" value="DIGUANYLATE CYCLASE DGCP"/>
    <property type="match status" value="1"/>
</dbReference>
<dbReference type="InterPro" id="IPR052155">
    <property type="entry name" value="Biofilm_reg_signaling"/>
</dbReference>
<feature type="domain" description="GGDEF" evidence="3">
    <location>
        <begin position="263"/>
        <end position="400"/>
    </location>
</feature>